<evidence type="ECO:0000256" key="3">
    <source>
        <dbReference type="ARBA" id="ARBA00022473"/>
    </source>
</evidence>
<dbReference type="PANTHER" id="PTHR10129:SF48">
    <property type="entry name" value="MAF-S, ISOFORM B"/>
    <property type="match status" value="1"/>
</dbReference>
<dbReference type="OrthoDB" id="5974330at2759"/>
<comment type="subunit">
    <text evidence="13">Interacts with FIZ1; this interaction represses transactivation. Interacts (via the leucine-zipper domain) with CRX.</text>
</comment>
<keyword evidence="9" id="KW-0010">Activator</keyword>
<evidence type="ECO:0000313" key="17">
    <source>
        <dbReference type="Proteomes" id="UP000515163"/>
    </source>
</evidence>
<name>A0A6P8I1K4_ACTTE</name>
<evidence type="ECO:0000259" key="16">
    <source>
        <dbReference type="PROSITE" id="PS50217"/>
    </source>
</evidence>
<keyword evidence="8" id="KW-0238">DNA-binding</keyword>
<dbReference type="KEGG" id="aten:116295161"/>
<dbReference type="FunFam" id="1.20.5.170:FF:000071">
    <property type="entry name" value="Neural retina-specific leucine zipper protein"/>
    <property type="match status" value="1"/>
</dbReference>
<dbReference type="GO" id="GO:0005634">
    <property type="term" value="C:nucleus"/>
    <property type="evidence" value="ECO:0007669"/>
    <property type="project" value="UniProtKB-SubCell"/>
</dbReference>
<dbReference type="GO" id="GO:0000981">
    <property type="term" value="F:DNA-binding transcription factor activity, RNA polymerase II-specific"/>
    <property type="evidence" value="ECO:0007669"/>
    <property type="project" value="TreeGrafter"/>
</dbReference>
<evidence type="ECO:0000256" key="1">
    <source>
        <dbReference type="ARBA" id="ARBA00004123"/>
    </source>
</evidence>
<dbReference type="InParanoid" id="A0A6P8I1K4"/>
<dbReference type="AlphaFoldDB" id="A0A6P8I1K4"/>
<keyword evidence="7" id="KW-0805">Transcription regulation</keyword>
<feature type="coiled-coil region" evidence="15">
    <location>
        <begin position="190"/>
        <end position="224"/>
    </location>
</feature>
<protein>
    <recommendedName>
        <fullName evidence="14">Neural retina-specific leucine zipper protein</fullName>
    </recommendedName>
</protein>
<reference evidence="18" key="1">
    <citation type="submission" date="2025-08" db="UniProtKB">
        <authorList>
            <consortium name="RefSeq"/>
        </authorList>
    </citation>
    <scope>IDENTIFICATION</scope>
    <source>
        <tissue evidence="18">Tentacle</tissue>
    </source>
</reference>
<evidence type="ECO:0000256" key="4">
    <source>
        <dbReference type="ARBA" id="ARBA00022490"/>
    </source>
</evidence>
<evidence type="ECO:0000256" key="5">
    <source>
        <dbReference type="ARBA" id="ARBA00022499"/>
    </source>
</evidence>
<dbReference type="InterPro" id="IPR004827">
    <property type="entry name" value="bZIP"/>
</dbReference>
<accession>A0A6P8I1K4</accession>
<keyword evidence="3" id="KW-0217">Developmental protein</keyword>
<evidence type="ECO:0000256" key="13">
    <source>
        <dbReference type="ARBA" id="ARBA00066263"/>
    </source>
</evidence>
<keyword evidence="6" id="KW-0832">Ubl conjugation</keyword>
<dbReference type="PROSITE" id="PS50217">
    <property type="entry name" value="BZIP"/>
    <property type="match status" value="1"/>
</dbReference>
<comment type="function">
    <text evidence="12">Acts as a transcriptional activator which regulates the expression of several rod-specific genes, including RHO and PDE6B. Also functions as a transcriptional coactivator, stimulating transcription mediated by the transcription factor CRX and NR2E3. Binds to the rhodopsin promoter in a sequence-specific manner.</text>
</comment>
<dbReference type="PANTHER" id="PTHR10129">
    <property type="entry name" value="TRANSCRIPTION FACTOR MAF"/>
    <property type="match status" value="1"/>
</dbReference>
<dbReference type="RefSeq" id="XP_031558777.1">
    <property type="nucleotide sequence ID" value="XM_031702917.1"/>
</dbReference>
<evidence type="ECO:0000256" key="10">
    <source>
        <dbReference type="ARBA" id="ARBA00023163"/>
    </source>
</evidence>
<dbReference type="InterPro" id="IPR024874">
    <property type="entry name" value="Transcription_factor_Maf_fam"/>
</dbReference>
<evidence type="ECO:0000256" key="2">
    <source>
        <dbReference type="ARBA" id="ARBA00004496"/>
    </source>
</evidence>
<feature type="domain" description="BZIP" evidence="16">
    <location>
        <begin position="167"/>
        <end position="228"/>
    </location>
</feature>
<dbReference type="InterPro" id="IPR008917">
    <property type="entry name" value="TF_DNA-bd_sf"/>
</dbReference>
<keyword evidence="11" id="KW-0539">Nucleus</keyword>
<dbReference type="Pfam" id="PF03131">
    <property type="entry name" value="bZIP_Maf"/>
    <property type="match status" value="1"/>
</dbReference>
<evidence type="ECO:0000256" key="7">
    <source>
        <dbReference type="ARBA" id="ARBA00023015"/>
    </source>
</evidence>
<dbReference type="GO" id="GO:0000978">
    <property type="term" value="F:RNA polymerase II cis-regulatory region sequence-specific DNA binding"/>
    <property type="evidence" value="ECO:0007669"/>
    <property type="project" value="TreeGrafter"/>
</dbReference>
<keyword evidence="10" id="KW-0804">Transcription</keyword>
<dbReference type="Proteomes" id="UP000515163">
    <property type="component" value="Unplaced"/>
</dbReference>
<keyword evidence="4" id="KW-0963">Cytoplasm</keyword>
<evidence type="ECO:0000256" key="8">
    <source>
        <dbReference type="ARBA" id="ARBA00023125"/>
    </source>
</evidence>
<dbReference type="SUPFAM" id="SSF47454">
    <property type="entry name" value="A DNA-binding domain in eukaryotic transcription factors"/>
    <property type="match status" value="1"/>
</dbReference>
<comment type="subcellular location">
    <subcellularLocation>
        <location evidence="2">Cytoplasm</location>
    </subcellularLocation>
    <subcellularLocation>
        <location evidence="1">Nucleus</location>
    </subcellularLocation>
</comment>
<evidence type="ECO:0000256" key="14">
    <source>
        <dbReference type="ARBA" id="ARBA00071773"/>
    </source>
</evidence>
<keyword evidence="5" id="KW-1017">Isopeptide bond</keyword>
<organism evidence="17 18">
    <name type="scientific">Actinia tenebrosa</name>
    <name type="common">Australian red waratah sea anemone</name>
    <dbReference type="NCBI Taxonomy" id="6105"/>
    <lineage>
        <taxon>Eukaryota</taxon>
        <taxon>Metazoa</taxon>
        <taxon>Cnidaria</taxon>
        <taxon>Anthozoa</taxon>
        <taxon>Hexacorallia</taxon>
        <taxon>Actiniaria</taxon>
        <taxon>Actiniidae</taxon>
        <taxon>Actinia</taxon>
    </lineage>
</organism>
<sequence length="236" mass="27035">MVDIKGNQEFFKFLEDGENHFLGGDWISQYDTHDNADYNFAEEVQSVPDLGTIPFLNQSNYSTIGSAPGWMSENFQNSGNFTMTGESGDAQVGKMEIPEYSPAPSTSSSFFAYSEAENRPEPRDEAYNTIISSLGITEERLQKFSVKELNRFLKSNGLTKEEQQCVKNRRRTLKNRGYAQNCRIKRINIKKSLEVQNNDLLQELGQLRAELEKAKKEKSFYKSKLVQLAKYLKDHK</sequence>
<evidence type="ECO:0000256" key="12">
    <source>
        <dbReference type="ARBA" id="ARBA00055281"/>
    </source>
</evidence>
<dbReference type="InterPro" id="IPR004826">
    <property type="entry name" value="bZIP_Maf"/>
</dbReference>
<evidence type="ECO:0000256" key="9">
    <source>
        <dbReference type="ARBA" id="ARBA00023159"/>
    </source>
</evidence>
<dbReference type="GO" id="GO:0045944">
    <property type="term" value="P:positive regulation of transcription by RNA polymerase II"/>
    <property type="evidence" value="ECO:0007669"/>
    <property type="project" value="UniProtKB-ARBA"/>
</dbReference>
<keyword evidence="17" id="KW-1185">Reference proteome</keyword>
<dbReference type="Gene3D" id="1.20.5.170">
    <property type="match status" value="1"/>
</dbReference>
<evidence type="ECO:0000256" key="15">
    <source>
        <dbReference type="SAM" id="Coils"/>
    </source>
</evidence>
<keyword evidence="15" id="KW-0175">Coiled coil</keyword>
<gene>
    <name evidence="18" type="primary">LOC116295161</name>
</gene>
<evidence type="ECO:0000256" key="6">
    <source>
        <dbReference type="ARBA" id="ARBA00022843"/>
    </source>
</evidence>
<proteinExistence type="predicted"/>
<evidence type="ECO:0000256" key="11">
    <source>
        <dbReference type="ARBA" id="ARBA00023242"/>
    </source>
</evidence>
<evidence type="ECO:0000313" key="18">
    <source>
        <dbReference type="RefSeq" id="XP_031558777.1"/>
    </source>
</evidence>
<dbReference type="GO" id="GO:0005737">
    <property type="term" value="C:cytoplasm"/>
    <property type="evidence" value="ECO:0007669"/>
    <property type="project" value="UniProtKB-SubCell"/>
</dbReference>
<dbReference type="GeneID" id="116295161"/>